<feature type="transmembrane region" description="Helical" evidence="1">
    <location>
        <begin position="204"/>
        <end position="222"/>
    </location>
</feature>
<feature type="transmembrane region" description="Helical" evidence="1">
    <location>
        <begin position="293"/>
        <end position="311"/>
    </location>
</feature>
<dbReference type="eggNOG" id="COG3180">
    <property type="taxonomic scope" value="Bacteria"/>
</dbReference>
<dbReference type="Proteomes" id="UP000028701">
    <property type="component" value="Unassembled WGS sequence"/>
</dbReference>
<name>A0A081D326_9HYPH</name>
<dbReference type="EMBL" id="BBJU01000035">
    <property type="protein sequence ID" value="GAK73322.1"/>
    <property type="molecule type" value="Genomic_DNA"/>
</dbReference>
<keyword evidence="1" id="KW-1133">Transmembrane helix</keyword>
<protein>
    <recommendedName>
        <fullName evidence="4">Ammonia monooxygenase</fullName>
    </recommendedName>
</protein>
<evidence type="ECO:0000256" key="1">
    <source>
        <dbReference type="SAM" id="Phobius"/>
    </source>
</evidence>
<sequence length="346" mass="36306">MNIQELSRVWAVAFPLSVTAAGGLVFEAVGIPNGLLIGGLLASLVICRLYRRAEVLAGSLQYVQITIGIELGALFAAGDLAITGKLAAAACLLAMCLMLQIAISFFWLRIVSGWTATDAVLASYPGAMAAVLDLFDRASASPRVIMVHVLRLIVLTVAASAMIHSSSDAGTPGSTGIWNWIAVGAVALASLVVGRTLEMCKVPAPYMLVATFFTAVGLRSGFSASVDLPHWSLVVCEILLALLITIRIKDAGLAEFRSSLMPGTIAIVLMLLTSAGVAWLAKVLLHLDFATMSLSYVPGGVESVAIIAISSGLEASFIMKLHFFRLILVQTAPAVVSLLRLRSSPG</sequence>
<dbReference type="GO" id="GO:0016020">
    <property type="term" value="C:membrane"/>
    <property type="evidence" value="ECO:0007669"/>
    <property type="project" value="InterPro"/>
</dbReference>
<dbReference type="OrthoDB" id="7157734at2"/>
<reference evidence="2 3" key="1">
    <citation type="submission" date="2014-08" db="EMBL/GenBank/DDBJ databases">
        <title>Whole genome shotgun sequence of Rhizobium rubi NBRC 13261.</title>
        <authorList>
            <person name="Katano-Makiyama Y."/>
            <person name="Hosoyama A."/>
            <person name="Hashimoto M."/>
            <person name="Hosoyama Y."/>
            <person name="Noguchi M."/>
            <person name="Tsuchikane K."/>
            <person name="Uohara A."/>
            <person name="Ohji S."/>
            <person name="Ichikawa N."/>
            <person name="Kimura A."/>
            <person name="Yamazoe A."/>
            <person name="Fujita N."/>
        </authorList>
    </citation>
    <scope>NUCLEOTIDE SEQUENCE [LARGE SCALE GENOMIC DNA]</scope>
    <source>
        <strain evidence="2 3">NBRC 13261</strain>
    </source>
</reference>
<feature type="transmembrane region" description="Helical" evidence="1">
    <location>
        <begin position="177"/>
        <end position="197"/>
    </location>
</feature>
<feature type="transmembrane region" description="Helical" evidence="1">
    <location>
        <begin position="31"/>
        <end position="50"/>
    </location>
</feature>
<accession>A0A081D326</accession>
<dbReference type="PIRSF" id="PIRSF038991">
    <property type="entry name" value="Protein_AbrB"/>
    <property type="match status" value="1"/>
</dbReference>
<proteinExistence type="predicted"/>
<feature type="transmembrane region" description="Helical" evidence="1">
    <location>
        <begin position="260"/>
        <end position="281"/>
    </location>
</feature>
<dbReference type="PANTHER" id="PTHR38457">
    <property type="entry name" value="REGULATOR ABRB-RELATED"/>
    <property type="match status" value="1"/>
</dbReference>
<keyword evidence="1" id="KW-0812">Transmembrane</keyword>
<evidence type="ECO:0008006" key="4">
    <source>
        <dbReference type="Google" id="ProtNLM"/>
    </source>
</evidence>
<dbReference type="InterPro" id="IPR007820">
    <property type="entry name" value="AbrB_fam"/>
</dbReference>
<feature type="transmembrane region" description="Helical" evidence="1">
    <location>
        <begin position="144"/>
        <end position="165"/>
    </location>
</feature>
<comment type="caution">
    <text evidence="2">The sequence shown here is derived from an EMBL/GenBank/DDBJ whole genome shotgun (WGS) entry which is preliminary data.</text>
</comment>
<feature type="transmembrane region" description="Helical" evidence="1">
    <location>
        <begin position="62"/>
        <end position="81"/>
    </location>
</feature>
<organism evidence="2 3">
    <name type="scientific">Agrobacterium rubi TR3 = NBRC 13261</name>
    <dbReference type="NCBI Taxonomy" id="1368415"/>
    <lineage>
        <taxon>Bacteria</taxon>
        <taxon>Pseudomonadati</taxon>
        <taxon>Pseudomonadota</taxon>
        <taxon>Alphaproteobacteria</taxon>
        <taxon>Hyphomicrobiales</taxon>
        <taxon>Rhizobiaceae</taxon>
        <taxon>Rhizobium/Agrobacterium group</taxon>
        <taxon>Agrobacterium</taxon>
    </lineage>
</organism>
<gene>
    <name evidence="2" type="ORF">RRU01S_35_00310</name>
</gene>
<keyword evidence="1" id="KW-0472">Membrane</keyword>
<feature type="transmembrane region" description="Helical" evidence="1">
    <location>
        <begin position="228"/>
        <end position="248"/>
    </location>
</feature>
<evidence type="ECO:0000313" key="3">
    <source>
        <dbReference type="Proteomes" id="UP000028701"/>
    </source>
</evidence>
<dbReference type="Pfam" id="PF05145">
    <property type="entry name" value="AbrB"/>
    <property type="match status" value="1"/>
</dbReference>
<evidence type="ECO:0000313" key="2">
    <source>
        <dbReference type="EMBL" id="GAK73322.1"/>
    </source>
</evidence>
<dbReference type="RefSeq" id="WP_045232728.1">
    <property type="nucleotide sequence ID" value="NZ_BBJU01000035.1"/>
</dbReference>
<dbReference type="AlphaFoldDB" id="A0A081D326"/>
<feature type="transmembrane region" description="Helical" evidence="1">
    <location>
        <begin position="87"/>
        <end position="108"/>
    </location>
</feature>
<dbReference type="PANTHER" id="PTHR38457:SF1">
    <property type="entry name" value="REGULATOR ABRB-RELATED"/>
    <property type="match status" value="1"/>
</dbReference>
<dbReference type="GO" id="GO:0010468">
    <property type="term" value="P:regulation of gene expression"/>
    <property type="evidence" value="ECO:0007669"/>
    <property type="project" value="InterPro"/>
</dbReference>